<feature type="domain" description="HPt" evidence="3">
    <location>
        <begin position="15"/>
        <end position="110"/>
    </location>
</feature>
<reference evidence="4" key="1">
    <citation type="journal article" date="2014" name="Int. J. Syst. Evol. Microbiol.">
        <title>Complete genome sequence of Corynebacterium casei LMG S-19264T (=DSM 44701T), isolated from a smear-ripened cheese.</title>
        <authorList>
            <consortium name="US DOE Joint Genome Institute (JGI-PGF)"/>
            <person name="Walter F."/>
            <person name="Albersmeier A."/>
            <person name="Kalinowski J."/>
            <person name="Ruckert C."/>
        </authorList>
    </citation>
    <scope>NUCLEOTIDE SEQUENCE</scope>
    <source>
        <strain evidence="4">JCM 30078</strain>
    </source>
</reference>
<protein>
    <recommendedName>
        <fullName evidence="3">HPt domain-containing protein</fullName>
    </recommendedName>
</protein>
<evidence type="ECO:0000313" key="5">
    <source>
        <dbReference type="Proteomes" id="UP000635983"/>
    </source>
</evidence>
<keyword evidence="5" id="KW-1185">Reference proteome</keyword>
<evidence type="ECO:0000256" key="1">
    <source>
        <dbReference type="ARBA" id="ARBA00023012"/>
    </source>
</evidence>
<dbReference type="AlphaFoldDB" id="A0A917PIC7"/>
<dbReference type="EMBL" id="BMPO01000001">
    <property type="protein sequence ID" value="GGJ80378.1"/>
    <property type="molecule type" value="Genomic_DNA"/>
</dbReference>
<dbReference type="PROSITE" id="PS50894">
    <property type="entry name" value="HPT"/>
    <property type="match status" value="1"/>
</dbReference>
<dbReference type="CDD" id="cd00088">
    <property type="entry name" value="HPT"/>
    <property type="match status" value="1"/>
</dbReference>
<dbReference type="Pfam" id="PF01627">
    <property type="entry name" value="Hpt"/>
    <property type="match status" value="1"/>
</dbReference>
<proteinExistence type="predicted"/>
<accession>A0A917PIC7</accession>
<comment type="caution">
    <text evidence="4">The sequence shown here is derived from an EMBL/GenBank/DDBJ whole genome shotgun (WGS) entry which is preliminary data.</text>
</comment>
<dbReference type="RefSeq" id="WP_188981334.1">
    <property type="nucleotide sequence ID" value="NZ_BMPO01000001.1"/>
</dbReference>
<feature type="modified residue" description="Phosphohistidine" evidence="2">
    <location>
        <position position="56"/>
    </location>
</feature>
<evidence type="ECO:0000256" key="2">
    <source>
        <dbReference type="PROSITE-ProRule" id="PRU00110"/>
    </source>
</evidence>
<name>A0A917PIC7_9PSED</name>
<dbReference type="InterPro" id="IPR008207">
    <property type="entry name" value="Sig_transdc_His_kin_Hpt_dom"/>
</dbReference>
<keyword evidence="2" id="KW-0597">Phosphoprotein</keyword>
<dbReference type="SMART" id="SM00073">
    <property type="entry name" value="HPT"/>
    <property type="match status" value="1"/>
</dbReference>
<dbReference type="Gene3D" id="1.20.120.160">
    <property type="entry name" value="HPT domain"/>
    <property type="match status" value="1"/>
</dbReference>
<dbReference type="GO" id="GO:0004672">
    <property type="term" value="F:protein kinase activity"/>
    <property type="evidence" value="ECO:0007669"/>
    <property type="project" value="UniProtKB-ARBA"/>
</dbReference>
<dbReference type="InterPro" id="IPR036641">
    <property type="entry name" value="HPT_dom_sf"/>
</dbReference>
<dbReference type="Proteomes" id="UP000635983">
    <property type="component" value="Unassembled WGS sequence"/>
</dbReference>
<organism evidence="4 5">
    <name type="scientific">Pseudomonas matsuisoli</name>
    <dbReference type="NCBI Taxonomy" id="1515666"/>
    <lineage>
        <taxon>Bacteria</taxon>
        <taxon>Pseudomonadati</taxon>
        <taxon>Pseudomonadota</taxon>
        <taxon>Gammaproteobacteria</taxon>
        <taxon>Pseudomonadales</taxon>
        <taxon>Pseudomonadaceae</taxon>
        <taxon>Pseudomonas</taxon>
    </lineage>
</organism>
<keyword evidence="1" id="KW-0902">Two-component regulatory system</keyword>
<evidence type="ECO:0000313" key="4">
    <source>
        <dbReference type="EMBL" id="GGJ80378.1"/>
    </source>
</evidence>
<sequence length="116" mass="13257">MSNLPHLDSNVLVTLIDVMEDEYPVLLETFIADSDERARMLSAVGDEPDTLRRAAHSFKGSCSNMGASLLADLCRQLEDACREFRMEEASLLVEQIQREYAVVKILFKAELQRYRF</sequence>
<reference evidence="4" key="2">
    <citation type="submission" date="2020-09" db="EMBL/GenBank/DDBJ databases">
        <authorList>
            <person name="Sun Q."/>
            <person name="Ohkuma M."/>
        </authorList>
    </citation>
    <scope>NUCLEOTIDE SEQUENCE</scope>
    <source>
        <strain evidence="4">JCM 30078</strain>
    </source>
</reference>
<dbReference type="SUPFAM" id="SSF47226">
    <property type="entry name" value="Histidine-containing phosphotransfer domain, HPT domain"/>
    <property type="match status" value="1"/>
</dbReference>
<evidence type="ECO:0000259" key="3">
    <source>
        <dbReference type="PROSITE" id="PS50894"/>
    </source>
</evidence>
<dbReference type="GO" id="GO:0000160">
    <property type="term" value="P:phosphorelay signal transduction system"/>
    <property type="evidence" value="ECO:0007669"/>
    <property type="project" value="UniProtKB-KW"/>
</dbReference>
<gene>
    <name evidence="4" type="ORF">GCM10009304_02650</name>
</gene>